<dbReference type="EMBL" id="CP001600">
    <property type="protein sequence ID" value="ACR70902.1"/>
    <property type="molecule type" value="Genomic_DNA"/>
</dbReference>
<dbReference type="AlphaFoldDB" id="C5BB60"/>
<gene>
    <name evidence="1" type="ordered locus">NT01EI_3777</name>
</gene>
<reference evidence="2" key="1">
    <citation type="submission" date="2009-03" db="EMBL/GenBank/DDBJ databases">
        <title>Complete genome sequence of Edwardsiella ictaluri 93-146.</title>
        <authorList>
            <person name="Williams M.L."/>
            <person name="Gillaspy A.F."/>
            <person name="Dyer D.W."/>
            <person name="Thune R.L."/>
            <person name="Waldbieser G.C."/>
            <person name="Schuster S.C."/>
            <person name="Gipson J."/>
            <person name="Zaitshik J."/>
            <person name="Landry C."/>
            <person name="Lawrence M.L."/>
        </authorList>
    </citation>
    <scope>NUCLEOTIDE SEQUENCE [LARGE SCALE GENOMIC DNA]</scope>
    <source>
        <strain evidence="2">93-146</strain>
    </source>
</reference>
<proteinExistence type="predicted"/>
<dbReference type="Proteomes" id="UP000001485">
    <property type="component" value="Chromosome"/>
</dbReference>
<organism evidence="1 2">
    <name type="scientific">Edwardsiella ictaluri (strain 93-146)</name>
    <dbReference type="NCBI Taxonomy" id="634503"/>
    <lineage>
        <taxon>Bacteria</taxon>
        <taxon>Pseudomonadati</taxon>
        <taxon>Pseudomonadota</taxon>
        <taxon>Gammaproteobacteria</taxon>
        <taxon>Enterobacterales</taxon>
        <taxon>Hafniaceae</taxon>
        <taxon>Edwardsiella</taxon>
    </lineage>
</organism>
<evidence type="ECO:0000313" key="1">
    <source>
        <dbReference type="EMBL" id="ACR70902.1"/>
    </source>
</evidence>
<sequence>MRGGISAFFLVLYKSSLLKNMFFSKKSSFFDRNATIYIIA</sequence>
<reference evidence="1 2" key="2">
    <citation type="journal article" date="2012" name="J. Bacteriol.">
        <title>Genome Sequence of Edwardsiella ictaluri 93-146, a Strain Associated with a Natural Channel Catfish Outbreak of Enteric Septicemia of Catfish.</title>
        <authorList>
            <person name="Williams M.L."/>
            <person name="Gillaspy A.F."/>
            <person name="Dyer D.W."/>
            <person name="Thune R.L."/>
            <person name="Waldbieser G.C."/>
            <person name="Schuster S.C."/>
            <person name="Gipson J."/>
            <person name="Zaitshik J."/>
            <person name="Landry C."/>
            <person name="Banes M.M."/>
            <person name="Lawrence M.L."/>
        </authorList>
    </citation>
    <scope>NUCLEOTIDE SEQUENCE [LARGE SCALE GENOMIC DNA]</scope>
    <source>
        <strain evidence="1 2">93-146</strain>
    </source>
</reference>
<evidence type="ECO:0000313" key="2">
    <source>
        <dbReference type="Proteomes" id="UP000001485"/>
    </source>
</evidence>
<dbReference type="HOGENOM" id="CLU_3288727_0_0_6"/>
<dbReference type="KEGG" id="eic:NT01EI_3777"/>
<protein>
    <submittedName>
        <fullName evidence="1">Uncharacterized protein</fullName>
    </submittedName>
</protein>
<accession>C5BB60</accession>
<name>C5BB60_EDWI9</name>